<sequence>MVVIKFKESPKDTISDILIKDQKIYISSWDNFIYLYDFNAQSLIHKIQNTSPILKMLHSENSIYSENLIYSEDSINFDNLIYADSCGNLNFYDQHKQNTKKIKFNLPGISTINTFKNMFIIGGYTNKLWLYSERGLFKSINLEDKVYNSLLINTELVLNYGNKIKIYDIRNFKVLREINNKKQIRTICIRENKLYIGDVEGKMKIHNLDTKEEIIINAHFEIQGNVKKVYPVNCIINEGNLYSCGSDGVVNKWKEDGKLKCNKIFKNKQGIIKMASYGERLVIGSGYNYENGVGETTENDIFMI</sequence>
<proteinExistence type="predicted"/>
<dbReference type="EMBL" id="CP142732">
    <property type="protein sequence ID" value="WUR04033.1"/>
    <property type="molecule type" value="Genomic_DNA"/>
</dbReference>
<dbReference type="SUPFAM" id="SSF50978">
    <property type="entry name" value="WD40 repeat-like"/>
    <property type="match status" value="1"/>
</dbReference>
<keyword evidence="2" id="KW-0677">Repeat</keyword>
<evidence type="ECO:0000256" key="2">
    <source>
        <dbReference type="ARBA" id="ARBA00022737"/>
    </source>
</evidence>
<accession>A0AAX4JDT6</accession>
<evidence type="ECO:0000313" key="4">
    <source>
        <dbReference type="Proteomes" id="UP001334084"/>
    </source>
</evidence>
<dbReference type="Gene3D" id="2.130.10.10">
    <property type="entry name" value="YVTN repeat-like/Quinoprotein amine dehydrogenase"/>
    <property type="match status" value="1"/>
</dbReference>
<dbReference type="InterPro" id="IPR036322">
    <property type="entry name" value="WD40_repeat_dom_sf"/>
</dbReference>
<dbReference type="AlphaFoldDB" id="A0AAX4JDT6"/>
<evidence type="ECO:0000313" key="3">
    <source>
        <dbReference type="EMBL" id="WUR04033.1"/>
    </source>
</evidence>
<organism evidence="3 4">
    <name type="scientific">Vairimorpha necatrix</name>
    <dbReference type="NCBI Taxonomy" id="6039"/>
    <lineage>
        <taxon>Eukaryota</taxon>
        <taxon>Fungi</taxon>
        <taxon>Fungi incertae sedis</taxon>
        <taxon>Microsporidia</taxon>
        <taxon>Nosematidae</taxon>
        <taxon>Vairimorpha</taxon>
    </lineage>
</organism>
<dbReference type="PANTHER" id="PTHR10971">
    <property type="entry name" value="MRNA EXPORT FACTOR AND BUB3"/>
    <property type="match status" value="1"/>
</dbReference>
<dbReference type="KEGG" id="vnx:VNE69_07102"/>
<dbReference type="GeneID" id="90541858"/>
<dbReference type="Proteomes" id="UP001334084">
    <property type="component" value="Chromosome 7"/>
</dbReference>
<dbReference type="RefSeq" id="XP_065330178.1">
    <property type="nucleotide sequence ID" value="XM_065474106.1"/>
</dbReference>
<protein>
    <submittedName>
        <fullName evidence="3">Mitotic checkpoint protein BUB3</fullName>
    </submittedName>
</protein>
<dbReference type="InterPro" id="IPR015943">
    <property type="entry name" value="WD40/YVTN_repeat-like_dom_sf"/>
</dbReference>
<keyword evidence="1" id="KW-0853">WD repeat</keyword>
<evidence type="ECO:0000256" key="1">
    <source>
        <dbReference type="ARBA" id="ARBA00022574"/>
    </source>
</evidence>
<name>A0AAX4JDT6_9MICR</name>
<gene>
    <name evidence="3" type="ORF">VNE69_07102</name>
</gene>
<keyword evidence="4" id="KW-1185">Reference proteome</keyword>
<reference evidence="3" key="1">
    <citation type="journal article" date="2024" name="BMC Genomics">
        <title>Functional annotation of a divergent genome using sequence and structure-based similarity.</title>
        <authorList>
            <person name="Svedberg D."/>
            <person name="Winiger R.R."/>
            <person name="Berg A."/>
            <person name="Sharma H."/>
            <person name="Tellgren-Roth C."/>
            <person name="Debrunner-Vossbrinck B.A."/>
            <person name="Vossbrinck C.R."/>
            <person name="Barandun J."/>
        </authorList>
    </citation>
    <scope>NUCLEOTIDE SEQUENCE</scope>
    <source>
        <strain evidence="3">Illinois isolate</strain>
    </source>
</reference>